<dbReference type="AlphaFoldDB" id="B3E2D3"/>
<keyword evidence="1" id="KW-0378">Hydrolase</keyword>
<dbReference type="CDD" id="cd17766">
    <property type="entry name" value="futalosine_nucleosidase_MqnB"/>
    <property type="match status" value="1"/>
</dbReference>
<dbReference type="GO" id="GO:0019284">
    <property type="term" value="P:L-methionine salvage from S-adenosylmethionine"/>
    <property type="evidence" value="ECO:0007669"/>
    <property type="project" value="TreeGrafter"/>
</dbReference>
<dbReference type="GO" id="GO:0009234">
    <property type="term" value="P:menaquinone biosynthetic process"/>
    <property type="evidence" value="ECO:0007669"/>
    <property type="project" value="UniProtKB-UniRule"/>
</dbReference>
<reference evidence="4 5" key="1">
    <citation type="submission" date="2008-05" db="EMBL/GenBank/DDBJ databases">
        <title>Complete sequence of chromosome of Geobacter lovleyi SZ.</title>
        <authorList>
            <consortium name="US DOE Joint Genome Institute"/>
            <person name="Lucas S."/>
            <person name="Copeland A."/>
            <person name="Lapidus A."/>
            <person name="Glavina del Rio T."/>
            <person name="Dalin E."/>
            <person name="Tice H."/>
            <person name="Bruce D."/>
            <person name="Goodwin L."/>
            <person name="Pitluck S."/>
            <person name="Chertkov O."/>
            <person name="Meincke L."/>
            <person name="Brettin T."/>
            <person name="Detter J.C."/>
            <person name="Han C."/>
            <person name="Tapia R."/>
            <person name="Kuske C.R."/>
            <person name="Schmutz J."/>
            <person name="Larimer F."/>
            <person name="Land M."/>
            <person name="Hauser L."/>
            <person name="Kyrpides N."/>
            <person name="Mikhailova N."/>
            <person name="Sung Y."/>
            <person name="Fletcher K.E."/>
            <person name="Ritalahti K.M."/>
            <person name="Loeffler F.E."/>
            <person name="Richardson P."/>
        </authorList>
    </citation>
    <scope>NUCLEOTIDE SEQUENCE [LARGE SCALE GENOMIC DNA]</scope>
    <source>
        <strain evidence="5">ATCC BAA-1151 / DSM 17278 / SZ</strain>
    </source>
</reference>
<keyword evidence="1" id="KW-0474">Menaquinone biosynthesis</keyword>
<dbReference type="Gene3D" id="3.40.50.1580">
    <property type="entry name" value="Nucleoside phosphorylase domain"/>
    <property type="match status" value="1"/>
</dbReference>
<dbReference type="UniPathway" id="UPA00079"/>
<dbReference type="STRING" id="398767.Glov_0458"/>
<evidence type="ECO:0000313" key="4">
    <source>
        <dbReference type="EMBL" id="ACD94186.1"/>
    </source>
</evidence>
<dbReference type="Pfam" id="PF01048">
    <property type="entry name" value="PNP_UDP_1"/>
    <property type="match status" value="1"/>
</dbReference>
<comment type="function">
    <text evidence="1">Catalyzes the hydrolysis of futalosine (FL) to dehypoxanthine futalosine (DHFL) and hypoxanthine, a step in the biosynthesis of menaquinone (MK, vitamin K2).</text>
</comment>
<dbReference type="GO" id="GO:0009116">
    <property type="term" value="P:nucleoside metabolic process"/>
    <property type="evidence" value="ECO:0007669"/>
    <property type="project" value="InterPro"/>
</dbReference>
<dbReference type="Proteomes" id="UP000002420">
    <property type="component" value="Chromosome"/>
</dbReference>
<gene>
    <name evidence="1" type="primary">mqnB</name>
    <name evidence="4" type="ordered locus">Glov_0458</name>
</gene>
<dbReference type="EMBL" id="CP001089">
    <property type="protein sequence ID" value="ACD94186.1"/>
    <property type="molecule type" value="Genomic_DNA"/>
</dbReference>
<dbReference type="PANTHER" id="PTHR46832">
    <property type="entry name" value="5'-METHYLTHIOADENOSINE/S-ADENOSYLHOMOCYSTEINE NUCLEOSIDASE"/>
    <property type="match status" value="1"/>
</dbReference>
<evidence type="ECO:0000256" key="2">
    <source>
        <dbReference type="NCBIfam" id="TIGR03664"/>
    </source>
</evidence>
<dbReference type="NCBIfam" id="TIGR03664">
    <property type="entry name" value="fut_nucase"/>
    <property type="match status" value="1"/>
</dbReference>
<dbReference type="GO" id="GO:0005829">
    <property type="term" value="C:cytosol"/>
    <property type="evidence" value="ECO:0007669"/>
    <property type="project" value="TreeGrafter"/>
</dbReference>
<dbReference type="InterPro" id="IPR019963">
    <property type="entry name" value="FL_hydrolase_MqnB"/>
</dbReference>
<dbReference type="SUPFAM" id="SSF53167">
    <property type="entry name" value="Purine and uridine phosphorylases"/>
    <property type="match status" value="1"/>
</dbReference>
<comment type="pathway">
    <text evidence="1">Quinol/quinone metabolism; menaquinone biosynthesis.</text>
</comment>
<dbReference type="GO" id="GO:0008930">
    <property type="term" value="F:methylthioadenosine nucleosidase activity"/>
    <property type="evidence" value="ECO:0007669"/>
    <property type="project" value="TreeGrafter"/>
</dbReference>
<proteinExistence type="inferred from homology"/>
<dbReference type="EC" id="3.2.2.26" evidence="1 2"/>
<dbReference type="HOGENOM" id="CLU_031248_3_1_7"/>
<organism evidence="4 5">
    <name type="scientific">Trichlorobacter lovleyi (strain ATCC BAA-1151 / DSM 17278 / SZ)</name>
    <name type="common">Geobacter lovleyi</name>
    <dbReference type="NCBI Taxonomy" id="398767"/>
    <lineage>
        <taxon>Bacteria</taxon>
        <taxon>Pseudomonadati</taxon>
        <taxon>Thermodesulfobacteriota</taxon>
        <taxon>Desulfuromonadia</taxon>
        <taxon>Geobacterales</taxon>
        <taxon>Geobacteraceae</taxon>
        <taxon>Trichlorobacter</taxon>
    </lineage>
</organism>
<dbReference type="PANTHER" id="PTHR46832:SF2">
    <property type="entry name" value="FUTALOSINE HYDROLASE"/>
    <property type="match status" value="1"/>
</dbReference>
<dbReference type="RefSeq" id="WP_012468542.1">
    <property type="nucleotide sequence ID" value="NC_010814.1"/>
</dbReference>
<evidence type="ECO:0000313" key="5">
    <source>
        <dbReference type="Proteomes" id="UP000002420"/>
    </source>
</evidence>
<accession>B3E2D3</accession>
<dbReference type="OrthoDB" id="9788270at2"/>
<dbReference type="GO" id="GO:0008782">
    <property type="term" value="F:adenosylhomocysteine nucleosidase activity"/>
    <property type="evidence" value="ECO:0007669"/>
    <property type="project" value="TreeGrafter"/>
</dbReference>
<sequence length="242" mass="25887">MRPILILSAVPCELELLLNALEEPYCDPDAVFSATEGNIGATRLVCCAGGIGKANAASAATSLVERYHPQLIINIGCGGAYPGSGLSVGDLAVASDEIFGDEGVLTPAGWMDMKQVGLPLFSEGERAWYNSIPLARHEAQKAMQLADSHGLQLVRGRFVTVSSCSGTKARGLELARRYQAVCENMEGAAIALTALRYGGIPCLEIRGISNLVEDRDMARWDIGRAVEAAQRFVIKVIEEYSK</sequence>
<dbReference type="InterPro" id="IPR035994">
    <property type="entry name" value="Nucleoside_phosphorylase_sf"/>
</dbReference>
<comment type="similarity">
    <text evidence="1">Belongs to the PNP/UDP phosphorylase family. Futalosine hydrolase subfamily.</text>
</comment>
<dbReference type="KEGG" id="glo:Glov_0458"/>
<dbReference type="HAMAP" id="MF_00991">
    <property type="entry name" value="MqnB"/>
    <property type="match status" value="1"/>
</dbReference>
<dbReference type="InterPro" id="IPR000845">
    <property type="entry name" value="Nucleoside_phosphorylase_d"/>
</dbReference>
<feature type="domain" description="Nucleoside phosphorylase" evidence="3">
    <location>
        <begin position="3"/>
        <end position="238"/>
    </location>
</feature>
<dbReference type="eggNOG" id="COG0775">
    <property type="taxonomic scope" value="Bacteria"/>
</dbReference>
<keyword evidence="5" id="KW-1185">Reference proteome</keyword>
<comment type="catalytic activity">
    <reaction evidence="1">
        <text>futalosine + H2O = dehypoxanthine futalosine + hypoxanthine</text>
        <dbReference type="Rhea" id="RHEA:25904"/>
        <dbReference type="ChEBI" id="CHEBI:15377"/>
        <dbReference type="ChEBI" id="CHEBI:17368"/>
        <dbReference type="ChEBI" id="CHEBI:58863"/>
        <dbReference type="ChEBI" id="CHEBI:58864"/>
        <dbReference type="EC" id="3.2.2.26"/>
    </reaction>
</comment>
<protein>
    <recommendedName>
        <fullName evidence="1 2">Futalosine hydrolase</fullName>
        <shortName evidence="1">FL hydrolase</shortName>
        <ecNumber evidence="1 2">3.2.2.26</ecNumber>
    </recommendedName>
    <alternativeName>
        <fullName evidence="1">Futalosine nucleosidase</fullName>
    </alternativeName>
    <alternativeName>
        <fullName evidence="1">Menaquinone biosynthetic enzyme MqnB</fullName>
    </alternativeName>
</protein>
<evidence type="ECO:0000256" key="1">
    <source>
        <dbReference type="HAMAP-Rule" id="MF_00991"/>
    </source>
</evidence>
<name>B3E2D3_TRIL1</name>
<evidence type="ECO:0000259" key="3">
    <source>
        <dbReference type="Pfam" id="PF01048"/>
    </source>
</evidence>